<evidence type="ECO:0000313" key="2">
    <source>
        <dbReference type="Proteomes" id="UP000316426"/>
    </source>
</evidence>
<protein>
    <submittedName>
        <fullName evidence="1">Uncharacterized protein</fullName>
    </submittedName>
</protein>
<accession>A0A518KA66</accession>
<reference evidence="1 2" key="1">
    <citation type="submission" date="2019-02" db="EMBL/GenBank/DDBJ databases">
        <title>Deep-cultivation of Planctomycetes and their phenomic and genomic characterization uncovers novel biology.</title>
        <authorList>
            <person name="Wiegand S."/>
            <person name="Jogler M."/>
            <person name="Boedeker C."/>
            <person name="Pinto D."/>
            <person name="Vollmers J."/>
            <person name="Rivas-Marin E."/>
            <person name="Kohn T."/>
            <person name="Peeters S.H."/>
            <person name="Heuer A."/>
            <person name="Rast P."/>
            <person name="Oberbeckmann S."/>
            <person name="Bunk B."/>
            <person name="Jeske O."/>
            <person name="Meyerdierks A."/>
            <person name="Storesund J.E."/>
            <person name="Kallscheuer N."/>
            <person name="Luecker S."/>
            <person name="Lage O.M."/>
            <person name="Pohl T."/>
            <person name="Merkel B.J."/>
            <person name="Hornburger P."/>
            <person name="Mueller R.-W."/>
            <person name="Bruemmer F."/>
            <person name="Labrenz M."/>
            <person name="Spormann A.M."/>
            <person name="Op den Camp H."/>
            <person name="Overmann J."/>
            <person name="Amann R."/>
            <person name="Jetten M.S.M."/>
            <person name="Mascher T."/>
            <person name="Medema M.H."/>
            <person name="Devos D.P."/>
            <person name="Kaster A.-K."/>
            <person name="Ovreas L."/>
            <person name="Rohde M."/>
            <person name="Galperin M.Y."/>
            <person name="Jogler C."/>
        </authorList>
    </citation>
    <scope>NUCLEOTIDE SEQUENCE [LARGE SCALE GENOMIC DNA]</scope>
    <source>
        <strain evidence="1 2">Spa11</strain>
    </source>
</reference>
<dbReference type="EMBL" id="CP036349">
    <property type="protein sequence ID" value="QDV74676.1"/>
    <property type="molecule type" value="Genomic_DNA"/>
</dbReference>
<name>A0A518KA66_9BACT</name>
<keyword evidence="2" id="KW-1185">Reference proteome</keyword>
<dbReference type="KEGG" id="bmei:Spa11_28830"/>
<evidence type="ECO:0000313" key="1">
    <source>
        <dbReference type="EMBL" id="QDV74676.1"/>
    </source>
</evidence>
<organism evidence="1 2">
    <name type="scientific">Botrimarina mediterranea</name>
    <dbReference type="NCBI Taxonomy" id="2528022"/>
    <lineage>
        <taxon>Bacteria</taxon>
        <taxon>Pseudomonadati</taxon>
        <taxon>Planctomycetota</taxon>
        <taxon>Planctomycetia</taxon>
        <taxon>Pirellulales</taxon>
        <taxon>Lacipirellulaceae</taxon>
        <taxon>Botrimarina</taxon>
    </lineage>
</organism>
<proteinExistence type="predicted"/>
<sequence>MFRTDPGFSRDGYLVIDRDSISDLNIRVDHHPETVMLEYQTSSNLSLWR</sequence>
<dbReference type="Proteomes" id="UP000316426">
    <property type="component" value="Chromosome"/>
</dbReference>
<gene>
    <name evidence="1" type="ORF">Spa11_28830</name>
</gene>
<dbReference type="AlphaFoldDB" id="A0A518KA66"/>